<dbReference type="EMBL" id="AQPX01000024">
    <property type="protein sequence ID" value="EON71120.1"/>
    <property type="molecule type" value="Genomic_DNA"/>
</dbReference>
<protein>
    <submittedName>
        <fullName evidence="2">Acetyltransferase YybD</fullName>
    </submittedName>
</protein>
<dbReference type="SUPFAM" id="SSF55729">
    <property type="entry name" value="Acyl-CoA N-acyltransferases (Nat)"/>
    <property type="match status" value="1"/>
</dbReference>
<dbReference type="PROSITE" id="PS51186">
    <property type="entry name" value="GNAT"/>
    <property type="match status" value="1"/>
</dbReference>
<evidence type="ECO:0000313" key="3">
    <source>
        <dbReference type="Proteomes" id="UP000013911"/>
    </source>
</evidence>
<dbReference type="RefSeq" id="WP_010860338.1">
    <property type="nucleotide sequence ID" value="NZ_KB933398.1"/>
</dbReference>
<evidence type="ECO:0000259" key="1">
    <source>
        <dbReference type="PROSITE" id="PS51186"/>
    </source>
</evidence>
<dbReference type="AlphaFoldDB" id="R7ZAE8"/>
<dbReference type="Gene3D" id="3.40.630.30">
    <property type="match status" value="1"/>
</dbReference>
<dbReference type="PATRIC" id="fig|1285586.5.peg.3559"/>
<sequence length="151" mass="17554">MSWKIQTYNELTTEELYKIIQLRVNVFIVEQQSCYEDLDNHDQNSIHISYVKNGEIFAYARLLPPGEKFTMASIGRVITKQEVRGTGLGKEMIELALKTIEKEWPGSEIFIQAQQYLKAFYGSFGFKQVSEPYIYDSLPHLDMLYKAKNNV</sequence>
<name>R7ZAE8_LYSSH</name>
<comment type="caution">
    <text evidence="2">The sequence shown here is derived from an EMBL/GenBank/DDBJ whole genome shotgun (WGS) entry which is preliminary data.</text>
</comment>
<proteinExistence type="predicted"/>
<dbReference type="CDD" id="cd04301">
    <property type="entry name" value="NAT_SF"/>
    <property type="match status" value="1"/>
</dbReference>
<feature type="domain" description="N-acetyltransferase" evidence="1">
    <location>
        <begin position="6"/>
        <end position="148"/>
    </location>
</feature>
<accession>R7ZAE8</accession>
<dbReference type="GO" id="GO:0016747">
    <property type="term" value="F:acyltransferase activity, transferring groups other than amino-acyl groups"/>
    <property type="evidence" value="ECO:0007669"/>
    <property type="project" value="InterPro"/>
</dbReference>
<dbReference type="InterPro" id="IPR016181">
    <property type="entry name" value="Acyl_CoA_acyltransferase"/>
</dbReference>
<dbReference type="InterPro" id="IPR000182">
    <property type="entry name" value="GNAT_dom"/>
</dbReference>
<keyword evidence="2" id="KW-0808">Transferase</keyword>
<evidence type="ECO:0000313" key="2">
    <source>
        <dbReference type="EMBL" id="EON71120.1"/>
    </source>
</evidence>
<dbReference type="eggNOG" id="COG2153">
    <property type="taxonomic scope" value="Bacteria"/>
</dbReference>
<dbReference type="Pfam" id="PF13673">
    <property type="entry name" value="Acetyltransf_10"/>
    <property type="match status" value="1"/>
</dbReference>
<dbReference type="OrthoDB" id="9796171at2"/>
<gene>
    <name evidence="2" type="ORF">H131_17051</name>
</gene>
<reference evidence="2 3" key="1">
    <citation type="submission" date="2013-04" db="EMBL/GenBank/DDBJ databases">
        <title>Draft genome of the heavy metal tolerant bacterium Lysinibacillus sphaericus strain OT4b.31.</title>
        <authorList>
            <person name="Pena-Montenegro T.D."/>
            <person name="Dussan J."/>
        </authorList>
    </citation>
    <scope>NUCLEOTIDE SEQUENCE [LARGE SCALE GENOMIC DNA]</scope>
    <source>
        <strain evidence="2 3">OT4b.31</strain>
    </source>
</reference>
<dbReference type="Proteomes" id="UP000013911">
    <property type="component" value="Unassembled WGS sequence"/>
</dbReference>
<organism evidence="2 3">
    <name type="scientific">Lysinibacillus sphaericus OT4b.31</name>
    <dbReference type="NCBI Taxonomy" id="1285586"/>
    <lineage>
        <taxon>Bacteria</taxon>
        <taxon>Bacillati</taxon>
        <taxon>Bacillota</taxon>
        <taxon>Bacilli</taxon>
        <taxon>Bacillales</taxon>
        <taxon>Bacillaceae</taxon>
        <taxon>Lysinibacillus</taxon>
    </lineage>
</organism>
<dbReference type="HOGENOM" id="CLU_056607_3_1_9"/>